<proteinExistence type="predicted"/>
<keyword evidence="2" id="KW-1185">Reference proteome</keyword>
<protein>
    <submittedName>
        <fullName evidence="1">Uncharacterized protein</fullName>
    </submittedName>
</protein>
<organism evidence="1 2">
    <name type="scientific">Engystomops pustulosus</name>
    <name type="common">Tungara frog</name>
    <name type="synonym">Physalaemus pustulosus</name>
    <dbReference type="NCBI Taxonomy" id="76066"/>
    <lineage>
        <taxon>Eukaryota</taxon>
        <taxon>Metazoa</taxon>
        <taxon>Chordata</taxon>
        <taxon>Craniata</taxon>
        <taxon>Vertebrata</taxon>
        <taxon>Euteleostomi</taxon>
        <taxon>Amphibia</taxon>
        <taxon>Batrachia</taxon>
        <taxon>Anura</taxon>
        <taxon>Neobatrachia</taxon>
        <taxon>Hyloidea</taxon>
        <taxon>Leptodactylidae</taxon>
        <taxon>Leiuperinae</taxon>
        <taxon>Engystomops</taxon>
    </lineage>
</organism>
<reference evidence="1" key="1">
    <citation type="thesis" date="2020" institute="ProQuest LLC" country="789 East Eisenhower Parkway, Ann Arbor, MI, USA">
        <title>Comparative Genomics and Chromosome Evolution.</title>
        <authorList>
            <person name="Mudd A.B."/>
        </authorList>
    </citation>
    <scope>NUCLEOTIDE SEQUENCE</scope>
    <source>
        <strain evidence="1">237g6f4</strain>
        <tissue evidence="1">Blood</tissue>
    </source>
</reference>
<evidence type="ECO:0000313" key="1">
    <source>
        <dbReference type="EMBL" id="KAG8583308.1"/>
    </source>
</evidence>
<dbReference type="AlphaFoldDB" id="A0AAV7CEC7"/>
<dbReference type="EMBL" id="WNYA01000003">
    <property type="protein sequence ID" value="KAG8583308.1"/>
    <property type="molecule type" value="Genomic_DNA"/>
</dbReference>
<comment type="caution">
    <text evidence="1">The sequence shown here is derived from an EMBL/GenBank/DDBJ whole genome shotgun (WGS) entry which is preliminary data.</text>
</comment>
<gene>
    <name evidence="1" type="ORF">GDO81_008365</name>
</gene>
<sequence length="66" mass="7534">MGFKNMFETLEGGYMAFCGVLTSTLCTLQCVYTAFAFQWHLHPAHIANKCSRMSISRMLTQYTTSR</sequence>
<name>A0AAV7CEC7_ENGPU</name>
<evidence type="ECO:0000313" key="2">
    <source>
        <dbReference type="Proteomes" id="UP000824782"/>
    </source>
</evidence>
<accession>A0AAV7CEC7</accession>
<dbReference type="Proteomes" id="UP000824782">
    <property type="component" value="Unassembled WGS sequence"/>
</dbReference>